<dbReference type="Proteomes" id="UP000886523">
    <property type="component" value="Unassembled WGS sequence"/>
</dbReference>
<evidence type="ECO:0000313" key="2">
    <source>
        <dbReference type="Proteomes" id="UP000886523"/>
    </source>
</evidence>
<name>A0A9P6AHY9_9AGAM</name>
<sequence>TTFELDLSPELWACGLHPRFHASKLHPCIPNDDIHFLAQSQDEVLGFGMPDSTIVSSIQAHKGKGKDAMFLVQWSTGQETWEPYPVVQQLTPLSDYLEAAG</sequence>
<keyword evidence="2" id="KW-1185">Reference proteome</keyword>
<feature type="non-terminal residue" evidence="1">
    <location>
        <position position="1"/>
    </location>
</feature>
<gene>
    <name evidence="1" type="ORF">BS47DRAFT_1257200</name>
</gene>
<comment type="caution">
    <text evidence="1">The sequence shown here is derived from an EMBL/GenBank/DDBJ whole genome shotgun (WGS) entry which is preliminary data.</text>
</comment>
<reference evidence="1" key="1">
    <citation type="journal article" date="2020" name="Nat. Commun.">
        <title>Large-scale genome sequencing of mycorrhizal fungi provides insights into the early evolution of symbiotic traits.</title>
        <authorList>
            <person name="Miyauchi S."/>
            <person name="Kiss E."/>
            <person name="Kuo A."/>
            <person name="Drula E."/>
            <person name="Kohler A."/>
            <person name="Sanchez-Garcia M."/>
            <person name="Morin E."/>
            <person name="Andreopoulos B."/>
            <person name="Barry K.W."/>
            <person name="Bonito G."/>
            <person name="Buee M."/>
            <person name="Carver A."/>
            <person name="Chen C."/>
            <person name="Cichocki N."/>
            <person name="Clum A."/>
            <person name="Culley D."/>
            <person name="Crous P.W."/>
            <person name="Fauchery L."/>
            <person name="Girlanda M."/>
            <person name="Hayes R.D."/>
            <person name="Keri Z."/>
            <person name="LaButti K."/>
            <person name="Lipzen A."/>
            <person name="Lombard V."/>
            <person name="Magnuson J."/>
            <person name="Maillard F."/>
            <person name="Murat C."/>
            <person name="Nolan M."/>
            <person name="Ohm R.A."/>
            <person name="Pangilinan J."/>
            <person name="Pereira M.F."/>
            <person name="Perotto S."/>
            <person name="Peter M."/>
            <person name="Pfister S."/>
            <person name="Riley R."/>
            <person name="Sitrit Y."/>
            <person name="Stielow J.B."/>
            <person name="Szollosi G."/>
            <person name="Zifcakova L."/>
            <person name="Stursova M."/>
            <person name="Spatafora J.W."/>
            <person name="Tedersoo L."/>
            <person name="Vaario L.M."/>
            <person name="Yamada A."/>
            <person name="Yan M."/>
            <person name="Wang P."/>
            <person name="Xu J."/>
            <person name="Bruns T."/>
            <person name="Baldrian P."/>
            <person name="Vilgalys R."/>
            <person name="Dunand C."/>
            <person name="Henrissat B."/>
            <person name="Grigoriev I.V."/>
            <person name="Hibbett D."/>
            <person name="Nagy L.G."/>
            <person name="Martin F.M."/>
        </authorList>
    </citation>
    <scope>NUCLEOTIDE SEQUENCE</scope>
    <source>
        <strain evidence="1">UP504</strain>
    </source>
</reference>
<evidence type="ECO:0008006" key="3">
    <source>
        <dbReference type="Google" id="ProtNLM"/>
    </source>
</evidence>
<feature type="non-terminal residue" evidence="1">
    <location>
        <position position="101"/>
    </location>
</feature>
<evidence type="ECO:0000313" key="1">
    <source>
        <dbReference type="EMBL" id="KAF9506210.1"/>
    </source>
</evidence>
<proteinExistence type="predicted"/>
<accession>A0A9P6AHY9</accession>
<organism evidence="1 2">
    <name type="scientific">Hydnum rufescens UP504</name>
    <dbReference type="NCBI Taxonomy" id="1448309"/>
    <lineage>
        <taxon>Eukaryota</taxon>
        <taxon>Fungi</taxon>
        <taxon>Dikarya</taxon>
        <taxon>Basidiomycota</taxon>
        <taxon>Agaricomycotina</taxon>
        <taxon>Agaricomycetes</taxon>
        <taxon>Cantharellales</taxon>
        <taxon>Hydnaceae</taxon>
        <taxon>Hydnum</taxon>
    </lineage>
</organism>
<dbReference type="OrthoDB" id="2637666at2759"/>
<dbReference type="InterPro" id="IPR016197">
    <property type="entry name" value="Chromo-like_dom_sf"/>
</dbReference>
<protein>
    <recommendedName>
        <fullName evidence="3">Chromo domain-containing protein</fullName>
    </recommendedName>
</protein>
<dbReference type="SUPFAM" id="SSF54160">
    <property type="entry name" value="Chromo domain-like"/>
    <property type="match status" value="1"/>
</dbReference>
<dbReference type="AlphaFoldDB" id="A0A9P6AHY9"/>
<dbReference type="EMBL" id="MU129120">
    <property type="protein sequence ID" value="KAF9506210.1"/>
    <property type="molecule type" value="Genomic_DNA"/>
</dbReference>